<evidence type="ECO:0000313" key="1">
    <source>
        <dbReference type="EMBL" id="GAA6167982.1"/>
    </source>
</evidence>
<comment type="caution">
    <text evidence="1">The sequence shown here is derived from an EMBL/GenBank/DDBJ whole genome shotgun (WGS) entry which is preliminary data.</text>
</comment>
<accession>A0ABQ0A8L3</accession>
<protein>
    <submittedName>
        <fullName evidence="1">Uncharacterized protein</fullName>
    </submittedName>
</protein>
<dbReference type="EMBL" id="BAABWN010000005">
    <property type="protein sequence ID" value="GAA6167982.1"/>
    <property type="molecule type" value="Genomic_DNA"/>
</dbReference>
<proteinExistence type="predicted"/>
<dbReference type="Proteomes" id="UP001465153">
    <property type="component" value="Unassembled WGS sequence"/>
</dbReference>
<organism evidence="1 2">
    <name type="scientific">Sessilibacter corallicola</name>
    <dbReference type="NCBI Taxonomy" id="2904075"/>
    <lineage>
        <taxon>Bacteria</taxon>
        <taxon>Pseudomonadati</taxon>
        <taxon>Pseudomonadota</taxon>
        <taxon>Gammaproteobacteria</taxon>
        <taxon>Cellvibrionales</taxon>
        <taxon>Cellvibrionaceae</taxon>
        <taxon>Sessilibacter</taxon>
    </lineage>
</organism>
<sequence length="102" mass="10800">MCVVLIVNGVAFGINLAFELTRLGVFPLPLIAQSVGNLAELLFVVVGEVLGLVEGVGNLNCVAAVIGFGACVNIAPFKIIKAIVSFEFTVLYEMNILYSNPK</sequence>
<keyword evidence="2" id="KW-1185">Reference proteome</keyword>
<name>A0ABQ0A8L3_9GAMM</name>
<evidence type="ECO:0000313" key="2">
    <source>
        <dbReference type="Proteomes" id="UP001465153"/>
    </source>
</evidence>
<reference evidence="1 2" key="1">
    <citation type="submission" date="2024-04" db="EMBL/GenBank/DDBJ databases">
        <title>Draft genome sequence of Sessilibacter corallicola NBRC 116591.</title>
        <authorList>
            <person name="Miyakawa T."/>
            <person name="Kusuya Y."/>
            <person name="Miura T."/>
        </authorList>
    </citation>
    <scope>NUCLEOTIDE SEQUENCE [LARGE SCALE GENOMIC DNA]</scope>
    <source>
        <strain evidence="1 2">KU-00831-HH</strain>
    </source>
</reference>
<gene>
    <name evidence="1" type="ORF">NBRC116591_17930</name>
</gene>